<evidence type="ECO:0000313" key="10">
    <source>
        <dbReference type="Proteomes" id="UP000887566"/>
    </source>
</evidence>
<dbReference type="InterPro" id="IPR013783">
    <property type="entry name" value="Ig-like_fold"/>
</dbReference>
<evidence type="ECO:0000256" key="7">
    <source>
        <dbReference type="ARBA" id="ARBA00023170"/>
    </source>
</evidence>
<keyword evidence="10" id="KW-1185">Reference proteome</keyword>
<organism evidence="10 11">
    <name type="scientific">Plectus sambesii</name>
    <dbReference type="NCBI Taxonomy" id="2011161"/>
    <lineage>
        <taxon>Eukaryota</taxon>
        <taxon>Metazoa</taxon>
        <taxon>Ecdysozoa</taxon>
        <taxon>Nematoda</taxon>
        <taxon>Chromadorea</taxon>
        <taxon>Plectida</taxon>
        <taxon>Plectina</taxon>
        <taxon>Plectoidea</taxon>
        <taxon>Plectidae</taxon>
        <taxon>Plectus</taxon>
    </lineage>
</organism>
<dbReference type="SMART" id="SM00060">
    <property type="entry name" value="FN3"/>
    <property type="match status" value="1"/>
</dbReference>
<dbReference type="Gene3D" id="2.60.40.10">
    <property type="entry name" value="Immunoglobulins"/>
    <property type="match status" value="2"/>
</dbReference>
<dbReference type="GO" id="GO:0005886">
    <property type="term" value="C:plasma membrane"/>
    <property type="evidence" value="ECO:0007669"/>
    <property type="project" value="TreeGrafter"/>
</dbReference>
<proteinExistence type="predicted"/>
<dbReference type="InterPro" id="IPR036116">
    <property type="entry name" value="FN3_sf"/>
</dbReference>
<dbReference type="PANTHER" id="PTHR46877">
    <property type="entry name" value="EPH RECEPTOR A5"/>
    <property type="match status" value="1"/>
</dbReference>
<comment type="subcellular location">
    <subcellularLocation>
        <location evidence="1">Membrane</location>
        <topology evidence="1">Single-pass membrane protein</topology>
    </subcellularLocation>
</comment>
<evidence type="ECO:0000313" key="11">
    <source>
        <dbReference type="WBParaSite" id="PSAMB.scaffold4449size14550.g24403.t1"/>
    </source>
</evidence>
<dbReference type="GO" id="GO:0005524">
    <property type="term" value="F:ATP binding"/>
    <property type="evidence" value="ECO:0007669"/>
    <property type="project" value="UniProtKB-KW"/>
</dbReference>
<keyword evidence="4" id="KW-0067">ATP-binding</keyword>
<accession>A0A914WPC0</accession>
<dbReference type="PROSITE" id="PS50853">
    <property type="entry name" value="FN3"/>
    <property type="match status" value="1"/>
</dbReference>
<evidence type="ECO:0000256" key="3">
    <source>
        <dbReference type="ARBA" id="ARBA00022741"/>
    </source>
</evidence>
<evidence type="ECO:0000259" key="9">
    <source>
        <dbReference type="PROSITE" id="PS50853"/>
    </source>
</evidence>
<dbReference type="WBParaSite" id="PSAMB.scaffold4449size14550.g24403.t1">
    <property type="protein sequence ID" value="PSAMB.scaffold4449size14550.g24403.t1"/>
    <property type="gene ID" value="PSAMB.scaffold4449size14550.g24403"/>
</dbReference>
<keyword evidence="7" id="KW-0675">Receptor</keyword>
<dbReference type="AlphaFoldDB" id="A0A914WPC0"/>
<evidence type="ECO:0000256" key="2">
    <source>
        <dbReference type="ARBA" id="ARBA00022692"/>
    </source>
</evidence>
<dbReference type="CDD" id="cd00063">
    <property type="entry name" value="FN3"/>
    <property type="match status" value="1"/>
</dbReference>
<evidence type="ECO:0000256" key="5">
    <source>
        <dbReference type="ARBA" id="ARBA00022989"/>
    </source>
</evidence>
<dbReference type="InterPro" id="IPR003961">
    <property type="entry name" value="FN3_dom"/>
</dbReference>
<dbReference type="SUPFAM" id="SSF49265">
    <property type="entry name" value="Fibronectin type III"/>
    <property type="match status" value="2"/>
</dbReference>
<evidence type="ECO:0000256" key="4">
    <source>
        <dbReference type="ARBA" id="ARBA00022840"/>
    </source>
</evidence>
<evidence type="ECO:0000256" key="6">
    <source>
        <dbReference type="ARBA" id="ARBA00023136"/>
    </source>
</evidence>
<keyword evidence="3" id="KW-0547">Nucleotide-binding</keyword>
<sequence>MRLDGRLRLNNNACHWPTRARGHSRPTARSNGGRTELWYTWECKMCPKDVLAVPPDPRLVTRSLSLHGLKPSTQYSIIIYAKNDISALVEGLPQYEVIDVTTGKLSPLVVTDLRINDVSDTSLTLAWNAPDVPVEYYEAHNDALSREPNRPSTAVVGLEPNDGPIKFYEIRYITRGVNSVEDTLTTDKTAHTFQNLRARTDYGFQVRAYTATGWGGWSVTLWAQPGRGVIGIDSADDSSLNANRGFSSLWIILALAGVVIVLLLIVLFVCMRKSGSRKQLSDLDHLDTYKQDNMTPDYNHLAFAGVAVHPTLGGRGKREQFGFWSCACLLIGHCDYPRKYHFARGGVTISILECLERSDWALSDFDFCLDR</sequence>
<keyword evidence="2 8" id="KW-0812">Transmembrane</keyword>
<reference evidence="11" key="1">
    <citation type="submission" date="2022-11" db="UniProtKB">
        <authorList>
            <consortium name="WormBaseParasite"/>
        </authorList>
    </citation>
    <scope>IDENTIFICATION</scope>
</reference>
<dbReference type="GO" id="GO:0030425">
    <property type="term" value="C:dendrite"/>
    <property type="evidence" value="ECO:0007669"/>
    <property type="project" value="TreeGrafter"/>
</dbReference>
<dbReference type="Proteomes" id="UP000887566">
    <property type="component" value="Unplaced"/>
</dbReference>
<dbReference type="GO" id="GO:0005005">
    <property type="term" value="F:transmembrane-ephrin receptor activity"/>
    <property type="evidence" value="ECO:0007669"/>
    <property type="project" value="TreeGrafter"/>
</dbReference>
<keyword evidence="5 8" id="KW-1133">Transmembrane helix</keyword>
<dbReference type="InterPro" id="IPR050449">
    <property type="entry name" value="Ephrin_rcpt_TKs"/>
</dbReference>
<feature type="domain" description="Fibronectin type-III" evidence="9">
    <location>
        <begin position="109"/>
        <end position="228"/>
    </location>
</feature>
<evidence type="ECO:0000256" key="8">
    <source>
        <dbReference type="SAM" id="Phobius"/>
    </source>
</evidence>
<dbReference type="PRINTS" id="PR00014">
    <property type="entry name" value="FNTYPEIII"/>
</dbReference>
<evidence type="ECO:0000256" key="1">
    <source>
        <dbReference type="ARBA" id="ARBA00004167"/>
    </source>
</evidence>
<keyword evidence="6 8" id="KW-0472">Membrane</keyword>
<dbReference type="PANTHER" id="PTHR46877:SF14">
    <property type="entry name" value="RECEPTOR PROTEIN-TYROSINE KINASE"/>
    <property type="match status" value="1"/>
</dbReference>
<dbReference type="GO" id="GO:0007411">
    <property type="term" value="P:axon guidance"/>
    <property type="evidence" value="ECO:0007669"/>
    <property type="project" value="TreeGrafter"/>
</dbReference>
<feature type="transmembrane region" description="Helical" evidence="8">
    <location>
        <begin position="249"/>
        <end position="270"/>
    </location>
</feature>
<protein>
    <submittedName>
        <fullName evidence="11">Fibronectin type-III domain-containing protein</fullName>
    </submittedName>
</protein>
<dbReference type="Pfam" id="PF00041">
    <property type="entry name" value="fn3"/>
    <property type="match status" value="1"/>
</dbReference>
<name>A0A914WPC0_9BILA</name>